<feature type="non-terminal residue" evidence="5">
    <location>
        <position position="91"/>
    </location>
</feature>
<evidence type="ECO:0000256" key="1">
    <source>
        <dbReference type="ARBA" id="ARBA00001917"/>
    </source>
</evidence>
<gene>
    <name evidence="5" type="ORF">MBAV_000968</name>
</gene>
<dbReference type="Pfam" id="PF01613">
    <property type="entry name" value="Flavin_Reduct"/>
    <property type="match status" value="1"/>
</dbReference>
<protein>
    <submittedName>
        <fullName evidence="5">Flavin reductase domain-containing protein FMN-binding protein</fullName>
    </submittedName>
</protein>
<reference evidence="5 6" key="1">
    <citation type="submission" date="2015-02" db="EMBL/GenBank/DDBJ databases">
        <title>Single-cell genomics of uncultivated deep-branching MTB reveals a conserved set of magnetosome genes.</title>
        <authorList>
            <person name="Kolinko S."/>
            <person name="Richter M."/>
            <person name="Glockner F.O."/>
            <person name="Brachmann A."/>
            <person name="Schuler D."/>
        </authorList>
    </citation>
    <scope>NUCLEOTIDE SEQUENCE [LARGE SCALE GENOMIC DNA]</scope>
    <source>
        <strain evidence="5">TM-1</strain>
    </source>
</reference>
<dbReference type="SUPFAM" id="SSF50475">
    <property type="entry name" value="FMN-binding split barrel"/>
    <property type="match status" value="1"/>
</dbReference>
<dbReference type="Gene3D" id="2.30.110.10">
    <property type="entry name" value="Electron Transport, Fmn-binding Protein, Chain A"/>
    <property type="match status" value="1"/>
</dbReference>
<evidence type="ECO:0000256" key="3">
    <source>
        <dbReference type="ARBA" id="ARBA00038054"/>
    </source>
</evidence>
<comment type="caution">
    <text evidence="5">The sequence shown here is derived from an EMBL/GenBank/DDBJ whole genome shotgun (WGS) entry which is preliminary data.</text>
</comment>
<dbReference type="PANTHER" id="PTHR43567">
    <property type="entry name" value="FLAVOREDOXIN-RELATED-RELATED"/>
    <property type="match status" value="1"/>
</dbReference>
<dbReference type="EMBL" id="LACI01000438">
    <property type="protein sequence ID" value="KJU86838.1"/>
    <property type="molecule type" value="Genomic_DNA"/>
</dbReference>
<organism evidence="5 6">
    <name type="scientific">Candidatus Magnetobacterium bavaricum</name>
    <dbReference type="NCBI Taxonomy" id="29290"/>
    <lineage>
        <taxon>Bacteria</taxon>
        <taxon>Pseudomonadati</taxon>
        <taxon>Nitrospirota</taxon>
        <taxon>Thermodesulfovibrionia</taxon>
        <taxon>Thermodesulfovibrionales</taxon>
        <taxon>Candidatus Magnetobacteriaceae</taxon>
        <taxon>Candidatus Magnetobacterium</taxon>
    </lineage>
</organism>
<proteinExistence type="inferred from homology"/>
<dbReference type="PANTHER" id="PTHR43567:SF1">
    <property type="entry name" value="FLAVOREDOXIN"/>
    <property type="match status" value="1"/>
</dbReference>
<sequence>MQDVIAKGVLLGCYVITVKGKDAINGMTASWVSQVSFEPKMLMVSIAPQRYTNELIRESGYFAVNVLSEEQTDIAKHYGFKSGRDADKFAN</sequence>
<accession>A0A0F3H1P9</accession>
<dbReference type="InterPro" id="IPR012349">
    <property type="entry name" value="Split_barrel_FMN-bd"/>
</dbReference>
<keyword evidence="2" id="KW-0285">Flavoprotein</keyword>
<dbReference type="AlphaFoldDB" id="A0A0F3H1P9"/>
<evidence type="ECO:0000313" key="6">
    <source>
        <dbReference type="Proteomes" id="UP000033423"/>
    </source>
</evidence>
<dbReference type="GO" id="GO:0016646">
    <property type="term" value="F:oxidoreductase activity, acting on the CH-NH group of donors, NAD or NADP as acceptor"/>
    <property type="evidence" value="ECO:0007669"/>
    <property type="project" value="UniProtKB-ARBA"/>
</dbReference>
<evidence type="ECO:0000256" key="2">
    <source>
        <dbReference type="ARBA" id="ARBA00022630"/>
    </source>
</evidence>
<dbReference type="InterPro" id="IPR002563">
    <property type="entry name" value="Flavin_Rdtase-like_dom"/>
</dbReference>
<dbReference type="Proteomes" id="UP000033423">
    <property type="component" value="Unassembled WGS sequence"/>
</dbReference>
<dbReference type="GO" id="GO:0010181">
    <property type="term" value="F:FMN binding"/>
    <property type="evidence" value="ECO:0007669"/>
    <property type="project" value="InterPro"/>
</dbReference>
<keyword evidence="6" id="KW-1185">Reference proteome</keyword>
<name>A0A0F3H1P9_9BACT</name>
<dbReference type="InterPro" id="IPR052174">
    <property type="entry name" value="Flavoredoxin"/>
</dbReference>
<feature type="domain" description="Flavin reductase like" evidence="4">
    <location>
        <begin position="12"/>
        <end position="90"/>
    </location>
</feature>
<evidence type="ECO:0000259" key="4">
    <source>
        <dbReference type="Pfam" id="PF01613"/>
    </source>
</evidence>
<comment type="similarity">
    <text evidence="3">Belongs to the flavoredoxin family.</text>
</comment>
<evidence type="ECO:0000313" key="5">
    <source>
        <dbReference type="EMBL" id="KJU86838.1"/>
    </source>
</evidence>
<comment type="cofactor">
    <cofactor evidence="1">
        <name>FMN</name>
        <dbReference type="ChEBI" id="CHEBI:58210"/>
    </cofactor>
</comment>